<dbReference type="Gene3D" id="1.10.30.50">
    <property type="match status" value="1"/>
</dbReference>
<sequence length="114" mass="14131">MNEQYYRWLLKLIRDDKLVKFYQSPPWRKLRQKAMKRDHYECQMCRALGRHHRVENVHHIKEVKDRPDLALTLDNLVCLCIDHHNEVHERYMTIAEKKQKKLDSFKNFDPSERW</sequence>
<dbReference type="Proteomes" id="UP001256711">
    <property type="component" value="Unassembled WGS sequence"/>
</dbReference>
<dbReference type="SMART" id="SM00507">
    <property type="entry name" value="HNHc"/>
    <property type="match status" value="1"/>
</dbReference>
<accession>A0AAW8U238</accession>
<keyword evidence="2" id="KW-0255">Endonuclease</keyword>
<dbReference type="Pfam" id="PF01844">
    <property type="entry name" value="HNH"/>
    <property type="match status" value="1"/>
</dbReference>
<comment type="caution">
    <text evidence="2">The sequence shown here is derived from an EMBL/GenBank/DDBJ whole genome shotgun (WGS) entry which is preliminary data.</text>
</comment>
<evidence type="ECO:0000313" key="3">
    <source>
        <dbReference type="Proteomes" id="UP001256711"/>
    </source>
</evidence>
<dbReference type="RefSeq" id="WP_311835287.1">
    <property type="nucleotide sequence ID" value="NZ_JARQBJ010000002.1"/>
</dbReference>
<feature type="domain" description="HNH nuclease" evidence="1">
    <location>
        <begin position="29"/>
        <end position="85"/>
    </location>
</feature>
<reference evidence="2" key="1">
    <citation type="submission" date="2023-03" db="EMBL/GenBank/DDBJ databases">
        <authorList>
            <person name="Shen W."/>
            <person name="Cai J."/>
        </authorList>
    </citation>
    <scope>NUCLEOTIDE SEQUENCE</scope>
    <source>
        <strain evidence="2">B226-2</strain>
    </source>
</reference>
<dbReference type="GO" id="GO:0008270">
    <property type="term" value="F:zinc ion binding"/>
    <property type="evidence" value="ECO:0007669"/>
    <property type="project" value="InterPro"/>
</dbReference>
<evidence type="ECO:0000259" key="1">
    <source>
        <dbReference type="SMART" id="SM00507"/>
    </source>
</evidence>
<keyword evidence="2" id="KW-0540">Nuclease</keyword>
<dbReference type="GO" id="GO:0003676">
    <property type="term" value="F:nucleic acid binding"/>
    <property type="evidence" value="ECO:0007669"/>
    <property type="project" value="InterPro"/>
</dbReference>
<gene>
    <name evidence="2" type="ORF">P7H43_06120</name>
</gene>
<organism evidence="2 3">
    <name type="scientific">Enterococcus asini</name>
    <dbReference type="NCBI Taxonomy" id="57732"/>
    <lineage>
        <taxon>Bacteria</taxon>
        <taxon>Bacillati</taxon>
        <taxon>Bacillota</taxon>
        <taxon>Bacilli</taxon>
        <taxon>Lactobacillales</taxon>
        <taxon>Enterococcaceae</taxon>
        <taxon>Enterococcus</taxon>
    </lineage>
</organism>
<dbReference type="EMBL" id="JARQBJ010000002">
    <property type="protein sequence ID" value="MDT2810053.1"/>
    <property type="molecule type" value="Genomic_DNA"/>
</dbReference>
<keyword evidence="2" id="KW-0378">Hydrolase</keyword>
<dbReference type="InterPro" id="IPR002711">
    <property type="entry name" value="HNH"/>
</dbReference>
<proteinExistence type="predicted"/>
<dbReference type="InterPro" id="IPR003615">
    <property type="entry name" value="HNH_nuc"/>
</dbReference>
<dbReference type="AlphaFoldDB" id="A0AAW8U238"/>
<protein>
    <submittedName>
        <fullName evidence="2">HNH endonuclease signature motif containing protein</fullName>
    </submittedName>
</protein>
<dbReference type="CDD" id="cd00085">
    <property type="entry name" value="HNHc"/>
    <property type="match status" value="1"/>
</dbReference>
<evidence type="ECO:0000313" key="2">
    <source>
        <dbReference type="EMBL" id="MDT2810053.1"/>
    </source>
</evidence>
<name>A0AAW8U238_9ENTE</name>
<dbReference type="GO" id="GO:0004519">
    <property type="term" value="F:endonuclease activity"/>
    <property type="evidence" value="ECO:0007669"/>
    <property type="project" value="UniProtKB-KW"/>
</dbReference>